<dbReference type="RefSeq" id="WP_135837062.1">
    <property type="nucleotide sequence ID" value="NZ_SRPE01000022.1"/>
</dbReference>
<proteinExistence type="predicted"/>
<dbReference type="OrthoDB" id="1252924at2"/>
<keyword evidence="4" id="KW-1185">Reference proteome</keyword>
<gene>
    <name evidence="3" type="ORF">E4J94_17460</name>
</gene>
<keyword evidence="2" id="KW-0732">Signal</keyword>
<evidence type="ECO:0000256" key="1">
    <source>
        <dbReference type="SAM" id="MobiDB-lite"/>
    </source>
</evidence>
<reference evidence="3 4" key="1">
    <citation type="submission" date="2019-03" db="EMBL/GenBank/DDBJ databases">
        <title>Empedobacter tilapiae sp. nov., isolated from an intestine of Nile tilapia Oreochromis niloticus.</title>
        <authorList>
            <person name="Kim Y.-O."/>
            <person name="Yoon J.-H."/>
        </authorList>
    </citation>
    <scope>NUCLEOTIDE SEQUENCE [LARGE SCALE GENOMIC DNA]</scope>
    <source>
        <strain evidence="3 4">MRS2</strain>
    </source>
</reference>
<organism evidence="3 4">
    <name type="scientific">Empedobacter tilapiae</name>
    <dbReference type="NCBI Taxonomy" id="2491114"/>
    <lineage>
        <taxon>Bacteria</taxon>
        <taxon>Pseudomonadati</taxon>
        <taxon>Bacteroidota</taxon>
        <taxon>Flavobacteriia</taxon>
        <taxon>Flavobacteriales</taxon>
        <taxon>Weeksellaceae</taxon>
        <taxon>Empedobacter</taxon>
    </lineage>
</organism>
<name>A0A4Z1B8W4_9FLAO</name>
<evidence type="ECO:0000256" key="2">
    <source>
        <dbReference type="SAM" id="SignalP"/>
    </source>
</evidence>
<feature type="signal peptide" evidence="2">
    <location>
        <begin position="1"/>
        <end position="19"/>
    </location>
</feature>
<protein>
    <submittedName>
        <fullName evidence="3">Uncharacterized protein</fullName>
    </submittedName>
</protein>
<dbReference type="EMBL" id="SRPE01000022">
    <property type="protein sequence ID" value="TGN21429.1"/>
    <property type="molecule type" value="Genomic_DNA"/>
</dbReference>
<feature type="region of interest" description="Disordered" evidence="1">
    <location>
        <begin position="29"/>
        <end position="49"/>
    </location>
</feature>
<dbReference type="Proteomes" id="UP000297998">
    <property type="component" value="Unassembled WGS sequence"/>
</dbReference>
<dbReference type="AlphaFoldDB" id="A0A4Z1B8W4"/>
<feature type="chain" id="PRO_5021505253" evidence="2">
    <location>
        <begin position="20"/>
        <end position="314"/>
    </location>
</feature>
<accession>A0A4Z1B8W4</accession>
<comment type="caution">
    <text evidence="3">The sequence shown here is derived from an EMBL/GenBank/DDBJ whole genome shotgun (WGS) entry which is preliminary data.</text>
</comment>
<evidence type="ECO:0000313" key="4">
    <source>
        <dbReference type="Proteomes" id="UP000297998"/>
    </source>
</evidence>
<sequence length="314" mass="33438">MKKHLIVLISLFSSVSLFSQVGINTENPQQLFHTDGKSSAATTNPTTGIPSAAQQVDDVVITNQGRIGIGTIAPTEKLEVNGKTKINDLPVNGTGGFTATRTLVANNNGVVGVLNGLPPGAYDGYNLTGMQEYISSNATSRNYTYNQIVSTNCHNADGTPNANSTMCYTVAGLSVNPSYSTTFNKASTSNDKYIFLSIDYSFTTPTIGNKVPLSSFWVNYDIEILINGTRAKIYSATYSIPSGAGTTINGNKIFTLNLTGITINTTNNTLQIKLIPTRSLIKSNAGTAEGNFATGNATLMTTSVKDVSFFLYEK</sequence>
<evidence type="ECO:0000313" key="3">
    <source>
        <dbReference type="EMBL" id="TGN21429.1"/>
    </source>
</evidence>